<organism evidence="1 2">
    <name type="scientific">Sphaerisporangium melleum</name>
    <dbReference type="NCBI Taxonomy" id="321316"/>
    <lineage>
        <taxon>Bacteria</taxon>
        <taxon>Bacillati</taxon>
        <taxon>Actinomycetota</taxon>
        <taxon>Actinomycetes</taxon>
        <taxon>Streptosporangiales</taxon>
        <taxon>Streptosporangiaceae</taxon>
        <taxon>Sphaerisporangium</taxon>
    </lineage>
</organism>
<evidence type="ECO:0000313" key="2">
    <source>
        <dbReference type="Proteomes" id="UP000645217"/>
    </source>
</evidence>
<dbReference type="Proteomes" id="UP000645217">
    <property type="component" value="Unassembled WGS sequence"/>
</dbReference>
<evidence type="ECO:0000313" key="1">
    <source>
        <dbReference type="EMBL" id="GGK74934.1"/>
    </source>
</evidence>
<protein>
    <submittedName>
        <fullName evidence="1">Uncharacterized protein</fullName>
    </submittedName>
</protein>
<dbReference type="AlphaFoldDB" id="A0A917QYC8"/>
<proteinExistence type="predicted"/>
<accession>A0A917QYC8</accession>
<reference evidence="1" key="2">
    <citation type="submission" date="2020-09" db="EMBL/GenBank/DDBJ databases">
        <authorList>
            <person name="Sun Q."/>
            <person name="Ohkuma M."/>
        </authorList>
    </citation>
    <scope>NUCLEOTIDE SEQUENCE</scope>
    <source>
        <strain evidence="1">JCM 13064</strain>
    </source>
</reference>
<sequence length="54" mass="5678">MGGVGTVVAEGQEARPAADVDLAAADRRHTVPGPHRLAVRYEATVLVAAINEWL</sequence>
<gene>
    <name evidence="1" type="ORF">GCM10007964_17210</name>
</gene>
<name>A0A917QYC8_9ACTN</name>
<dbReference type="EMBL" id="BMNT01000007">
    <property type="protein sequence ID" value="GGK74934.1"/>
    <property type="molecule type" value="Genomic_DNA"/>
</dbReference>
<reference evidence="1" key="1">
    <citation type="journal article" date="2014" name="Int. J. Syst. Evol. Microbiol.">
        <title>Complete genome sequence of Corynebacterium casei LMG S-19264T (=DSM 44701T), isolated from a smear-ripened cheese.</title>
        <authorList>
            <consortium name="US DOE Joint Genome Institute (JGI-PGF)"/>
            <person name="Walter F."/>
            <person name="Albersmeier A."/>
            <person name="Kalinowski J."/>
            <person name="Ruckert C."/>
        </authorList>
    </citation>
    <scope>NUCLEOTIDE SEQUENCE</scope>
    <source>
        <strain evidence="1">JCM 13064</strain>
    </source>
</reference>
<keyword evidence="2" id="KW-1185">Reference proteome</keyword>
<comment type="caution">
    <text evidence="1">The sequence shown here is derived from an EMBL/GenBank/DDBJ whole genome shotgun (WGS) entry which is preliminary data.</text>
</comment>